<feature type="coiled-coil region" evidence="1">
    <location>
        <begin position="1538"/>
        <end position="1589"/>
    </location>
</feature>
<dbReference type="PANTHER" id="PTHR23159:SF31">
    <property type="entry name" value="CENTROSOME-ASSOCIATED PROTEIN CEP250 ISOFORM X1"/>
    <property type="match status" value="1"/>
</dbReference>
<dbReference type="RefSeq" id="XP_014248620.1">
    <property type="nucleotide sequence ID" value="XM_014393134.2"/>
</dbReference>
<feature type="coiled-coil region" evidence="1">
    <location>
        <begin position="988"/>
        <end position="1088"/>
    </location>
</feature>
<dbReference type="OMA" id="NECTERF"/>
<reference evidence="3" key="1">
    <citation type="submission" date="2022-01" db="UniProtKB">
        <authorList>
            <consortium name="EnsemblMetazoa"/>
        </authorList>
    </citation>
    <scope>IDENTIFICATION</scope>
</reference>
<accession>A0A8I6RLD8</accession>
<evidence type="ECO:0000313" key="4">
    <source>
        <dbReference type="Proteomes" id="UP000494040"/>
    </source>
</evidence>
<dbReference type="EnsemblMetazoa" id="XM_014393134.2">
    <property type="protein sequence ID" value="XP_014248620.1"/>
    <property type="gene ID" value="LOC106666166"/>
</dbReference>
<name>A0A8I6RLD8_CIMLE</name>
<feature type="coiled-coil region" evidence="1">
    <location>
        <begin position="1850"/>
        <end position="1884"/>
    </location>
</feature>
<evidence type="ECO:0000313" key="3">
    <source>
        <dbReference type="EnsemblMetazoa" id="XP_014248620.1"/>
    </source>
</evidence>
<proteinExistence type="predicted"/>
<feature type="coiled-coil region" evidence="1">
    <location>
        <begin position="1696"/>
        <end position="1776"/>
    </location>
</feature>
<dbReference type="EnsemblMetazoa" id="XM_014393133.2">
    <property type="protein sequence ID" value="XP_014248619.1"/>
    <property type="gene ID" value="LOC106666166"/>
</dbReference>
<dbReference type="GeneID" id="106666166"/>
<dbReference type="RefSeq" id="XP_014248619.1">
    <property type="nucleotide sequence ID" value="XM_014393133.2"/>
</dbReference>
<feature type="coiled-coil region" evidence="1">
    <location>
        <begin position="1425"/>
        <end position="1480"/>
    </location>
</feature>
<feature type="coiled-coil region" evidence="1">
    <location>
        <begin position="181"/>
        <end position="388"/>
    </location>
</feature>
<feature type="coiled-coil region" evidence="1">
    <location>
        <begin position="1293"/>
        <end position="1380"/>
    </location>
</feature>
<evidence type="ECO:0000256" key="1">
    <source>
        <dbReference type="SAM" id="Coils"/>
    </source>
</evidence>
<protein>
    <submittedName>
        <fullName evidence="3">Uncharacterized protein</fullName>
    </submittedName>
</protein>
<feature type="coiled-coil region" evidence="1">
    <location>
        <begin position="856"/>
        <end position="911"/>
    </location>
</feature>
<feature type="coiled-coil region" evidence="1">
    <location>
        <begin position="1135"/>
        <end position="1233"/>
    </location>
</feature>
<evidence type="ECO:0000256" key="2">
    <source>
        <dbReference type="SAM" id="MobiDB-lite"/>
    </source>
</evidence>
<dbReference type="Proteomes" id="UP000494040">
    <property type="component" value="Unassembled WGS sequence"/>
</dbReference>
<feature type="region of interest" description="Disordered" evidence="2">
    <location>
        <begin position="1"/>
        <end position="46"/>
    </location>
</feature>
<keyword evidence="1" id="KW-0175">Coiled coil</keyword>
<feature type="compositionally biased region" description="Polar residues" evidence="2">
    <location>
        <begin position="1"/>
        <end position="13"/>
    </location>
</feature>
<dbReference type="KEGG" id="clec:106666166"/>
<feature type="coiled-coil region" evidence="1">
    <location>
        <begin position="462"/>
        <end position="517"/>
    </location>
</feature>
<dbReference type="PANTHER" id="PTHR23159">
    <property type="entry name" value="CENTROSOMAL PROTEIN 2"/>
    <property type="match status" value="1"/>
</dbReference>
<sequence>MDGVSSNEGNASNDELEVGFQLLDELDEPWTSEKTSPTPWSDVGPLSEELRRLDEELKQQNDEARAWLEEECAADEILRSEINELQIARQKTQNLLTLELNIPPEVKDKINNLEVQVRTLQDQLQEKSDKLAESYEVYSEVLSKLNETNERVIANDNKFKQSLLKVKEEYSEVESILRKNLDTYKSLNKELQLQLNEKESELAEFKESKGNVNDLENTVKELEGKLEELKASNDNLNKVNLKLKAHLKKIKESEKETLGKEKQSIDLIENLQKSIVQLQEENVKLKEQCSVNEEIETLKNQIVLLEEEKGNLQLQLVDLDEIKEAADSTFAKFNKLEKDKESLEKKLEDVEDENKNLILNNEELKKKLQDLDETIAKLREALQGLTEEKISAVMKSVEIEEQFCIKERELVQIKEQLVSLQEFQALKGETDFKTECTPSQKEHLEGQLANVTKELSSQTDFVQALQNNVSSLQSEIEYYKTQHCSILAEVDELRRYNSDIDAQLKEALAKKEKAKQDLVGIAHPASSDNKDLTQKYKQLVLSFKKKKQMCLDFEANVEKLNKEIATFNDEKASLVQQLNDSQNQIKQLEDELNVSKMESANLIASMQNADLQIPTLLENVNQSRAIIKEKEEIIADLDVERNKLSDVVKGYEMELEMLRELYEKESKKNEGYYSDLMNLEKEMNESKSELLNRLEQVTTNYDKALETLQEKDNYVVFCEEEVERLRSKVISLETELDQKESFFQNKITALAERLQKAENLTQTMIKEYKQKVENKLEIFQRNEELLKNKLVNLEVEYEDTKEIADATKLRNSVLEKELSEAKVTVDGLSLELETLHSIRDAYNTALGKVEVLDAELKANVEAYEKTNEKCVNLEQERNTLLLKINTLEATCNDLENKLKDAGVSIDRLVDDVKSRDNVLAESKQTVTNLQMQLEQSVRSEELQNQMRQLSEDYQRQINESHANKQFIEQLQRLLNERVNEIMYIQNSYQNLELQLANIKETSEKEIEHLKNEKTLLETQSTQLAKDLENLKVQFEELQKKQSNKELYDSNKLANLFERSVSEEVDKVVTEAEEAVSQAKNEEAKEELSLFNWSDHGHASGDNPFGELKDEEDGWGWMGSDSQVTEVETKTDLPKVVELQNKLRKLQEDYDLVSSELESNKIKCQKYIKKLKEMKIQIDNLERAKSAPKANFNDLDFAIQEELRSENDKLTLKVNELTTQMSSLKLERESLLKRVDTLTSANEQLVNMKERQDIEVQMWQRRSNELSNQMQGLQWLSEGHSGGVPKDLDLAGKLLTASKELKTTKKKLEEVLKEKYEVENRLFSIETPDQNLNEELEMKCSHLSEENEKLKADLVLKNKEIENLMKRKEELENKVKLLELSSLEKVSKSEVTAQLASPKIFQGFSDDSDDFFSGLAQPSLRPNPEIDRLKSELNESLQRVSVLTERNVNLEKEIETLNEQYNQLLAENGDLNKNIQVLTGELKQNADSLEFWKQKSEQLTNEVTIKESSYHERVKEIEDYYQQAILTKEEENSHLICTVSGREKSLAEAQKELERLKDNLCEVEEIKTKLHDVTSENEKLKLDLENLKQLANSETPTSENNTVDVQIHHLVGQVEFLEKQVLQLQHDLNFKQSEIQRLTVLCNEYLLHVQEKDKELISKNNELLALQSCASSMKNTQVESSSNEEIERLSQLVSESQIRLQIQTEQLEEKKRALSEAQEQMAVLRDSADLKNSRDYTELREALAFLEQEKTRLENLVQEKLSVADQLEREIAMYKGKSNVDKEEKNITTYANLIKEKDLEIARLSDILTDTREKLVQKVQTEEARMSPYIRTIQNKLDQALYTLHVRDVKCEELTQEILQLLEERDTLQIKLSESMRAYDDLKKNLDNSKSVESVPAVIPTSSRINELHVGYGKDPVIQKERESRHIEHMQLYQDNAQTDVANTSLDYGIFNWFFGGSPQPQGSNNTEVSS</sequence>
<dbReference type="OrthoDB" id="6631062at2759"/>
<organism evidence="3 4">
    <name type="scientific">Cimex lectularius</name>
    <name type="common">Bed bug</name>
    <name type="synonym">Acanthia lectularia</name>
    <dbReference type="NCBI Taxonomy" id="79782"/>
    <lineage>
        <taxon>Eukaryota</taxon>
        <taxon>Metazoa</taxon>
        <taxon>Ecdysozoa</taxon>
        <taxon>Arthropoda</taxon>
        <taxon>Hexapoda</taxon>
        <taxon>Insecta</taxon>
        <taxon>Pterygota</taxon>
        <taxon>Neoptera</taxon>
        <taxon>Paraneoptera</taxon>
        <taxon>Hemiptera</taxon>
        <taxon>Heteroptera</taxon>
        <taxon>Panheteroptera</taxon>
        <taxon>Cimicomorpha</taxon>
        <taxon>Cimicidae</taxon>
        <taxon>Cimex</taxon>
    </lineage>
</organism>
<keyword evidence="4" id="KW-1185">Reference proteome</keyword>
<feature type="coiled-coil region" evidence="1">
    <location>
        <begin position="543"/>
        <end position="803"/>
    </location>
</feature>